<comment type="similarity">
    <text evidence="1">Belongs to the peptidase C48 family.</text>
</comment>
<evidence type="ECO:0000256" key="3">
    <source>
        <dbReference type="ARBA" id="ARBA00022801"/>
    </source>
</evidence>
<feature type="compositionally biased region" description="Basic and acidic residues" evidence="5">
    <location>
        <begin position="169"/>
        <end position="195"/>
    </location>
</feature>
<gene>
    <name evidence="7" type="ORF">LPJ64_006292</name>
</gene>
<feature type="compositionally biased region" description="Polar residues" evidence="5">
    <location>
        <begin position="156"/>
        <end position="168"/>
    </location>
</feature>
<dbReference type="GO" id="GO:0008234">
    <property type="term" value="F:cysteine-type peptidase activity"/>
    <property type="evidence" value="ECO:0007669"/>
    <property type="project" value="UniProtKB-KW"/>
</dbReference>
<comment type="caution">
    <text evidence="7">The sequence shown here is derived from an EMBL/GenBank/DDBJ whole genome shotgun (WGS) entry which is preliminary data.</text>
</comment>
<proteinExistence type="inferred from homology"/>
<feature type="region of interest" description="Disordered" evidence="5">
    <location>
        <begin position="156"/>
        <end position="195"/>
    </location>
</feature>
<dbReference type="PROSITE" id="PS50600">
    <property type="entry name" value="ULP_PROTEASE"/>
    <property type="match status" value="1"/>
</dbReference>
<keyword evidence="3" id="KW-0378">Hydrolase</keyword>
<keyword evidence="8" id="KW-1185">Reference proteome</keyword>
<dbReference type="Proteomes" id="UP001145021">
    <property type="component" value="Unassembled WGS sequence"/>
</dbReference>
<dbReference type="Pfam" id="PF02902">
    <property type="entry name" value="Peptidase_C48"/>
    <property type="match status" value="1"/>
</dbReference>
<evidence type="ECO:0000256" key="2">
    <source>
        <dbReference type="ARBA" id="ARBA00022670"/>
    </source>
</evidence>
<dbReference type="GO" id="GO:0019784">
    <property type="term" value="F:deNEDDylase activity"/>
    <property type="evidence" value="ECO:0007669"/>
    <property type="project" value="InterPro"/>
</dbReference>
<evidence type="ECO:0000313" key="7">
    <source>
        <dbReference type="EMBL" id="KAJ1641781.1"/>
    </source>
</evidence>
<dbReference type="PANTHER" id="PTHR46468:SF1">
    <property type="entry name" value="SENTRIN-SPECIFIC PROTEASE 8"/>
    <property type="match status" value="1"/>
</dbReference>
<feature type="non-terminal residue" evidence="7">
    <location>
        <position position="1"/>
    </location>
</feature>
<reference evidence="7" key="1">
    <citation type="submission" date="2022-07" db="EMBL/GenBank/DDBJ databases">
        <title>Phylogenomic reconstructions and comparative analyses of Kickxellomycotina fungi.</title>
        <authorList>
            <person name="Reynolds N.K."/>
            <person name="Stajich J.E."/>
            <person name="Barry K."/>
            <person name="Grigoriev I.V."/>
            <person name="Crous P."/>
            <person name="Smith M.E."/>
        </authorList>
    </citation>
    <scope>NUCLEOTIDE SEQUENCE</scope>
    <source>
        <strain evidence="7">NBRC 105413</strain>
    </source>
</reference>
<dbReference type="SUPFAM" id="SSF54001">
    <property type="entry name" value="Cysteine proteinases"/>
    <property type="match status" value="1"/>
</dbReference>
<dbReference type="GO" id="GO:0006508">
    <property type="term" value="P:proteolysis"/>
    <property type="evidence" value="ECO:0007669"/>
    <property type="project" value="UniProtKB-KW"/>
</dbReference>
<protein>
    <recommendedName>
        <fullName evidence="6">Ubiquitin-like protease family profile domain-containing protein</fullName>
    </recommendedName>
</protein>
<evidence type="ECO:0000259" key="6">
    <source>
        <dbReference type="PROSITE" id="PS50600"/>
    </source>
</evidence>
<dbReference type="InterPro" id="IPR044613">
    <property type="entry name" value="Nep1/2-like"/>
</dbReference>
<sequence length="218" mass="24970">SSSKHLKDLADDANALDFETQCLRKPKAIRVAFIPIFGDGHWSLLVYRNEKNKLPEFLHFNSYLNSTRANHTQCARTALINLLYVFRENDPDMVISKESYKLVVKNCPQQNNGNDCGVFVCMYAYILSSRLAKYERDSRASSIHKLVKRISTMSVTPPNEASDQLSFSEKNKSKDRKKPEDYMWKVKDKDGLPPDDMREYIQKVIFHASASRAPSASL</sequence>
<feature type="domain" description="Ubiquitin-like protease family profile" evidence="6">
    <location>
        <begin position="1"/>
        <end position="127"/>
    </location>
</feature>
<accession>A0A9W8CFK6</accession>
<evidence type="ECO:0000256" key="5">
    <source>
        <dbReference type="SAM" id="MobiDB-lite"/>
    </source>
</evidence>
<dbReference type="EMBL" id="JANBOH010000643">
    <property type="protein sequence ID" value="KAJ1641781.1"/>
    <property type="molecule type" value="Genomic_DNA"/>
</dbReference>
<evidence type="ECO:0000313" key="8">
    <source>
        <dbReference type="Proteomes" id="UP001145021"/>
    </source>
</evidence>
<evidence type="ECO:0000256" key="1">
    <source>
        <dbReference type="ARBA" id="ARBA00005234"/>
    </source>
</evidence>
<dbReference type="AlphaFoldDB" id="A0A9W8CFK6"/>
<keyword evidence="4" id="KW-0788">Thiol protease</keyword>
<dbReference type="InterPro" id="IPR003653">
    <property type="entry name" value="Peptidase_C48_C"/>
</dbReference>
<dbReference type="InterPro" id="IPR038765">
    <property type="entry name" value="Papain-like_cys_pep_sf"/>
</dbReference>
<dbReference type="GO" id="GO:0000338">
    <property type="term" value="P:protein deneddylation"/>
    <property type="evidence" value="ECO:0007669"/>
    <property type="project" value="TreeGrafter"/>
</dbReference>
<keyword evidence="2" id="KW-0645">Protease</keyword>
<organism evidence="7 8">
    <name type="scientific">Coemansia asiatica</name>
    <dbReference type="NCBI Taxonomy" id="1052880"/>
    <lineage>
        <taxon>Eukaryota</taxon>
        <taxon>Fungi</taxon>
        <taxon>Fungi incertae sedis</taxon>
        <taxon>Zoopagomycota</taxon>
        <taxon>Kickxellomycotina</taxon>
        <taxon>Kickxellomycetes</taxon>
        <taxon>Kickxellales</taxon>
        <taxon>Kickxellaceae</taxon>
        <taxon>Coemansia</taxon>
    </lineage>
</organism>
<dbReference type="PANTHER" id="PTHR46468">
    <property type="entry name" value="SENTRIN-SPECIFIC PROTEASE 8"/>
    <property type="match status" value="1"/>
</dbReference>
<name>A0A9W8CFK6_9FUNG</name>
<dbReference type="Gene3D" id="3.40.395.10">
    <property type="entry name" value="Adenoviral Proteinase, Chain A"/>
    <property type="match status" value="1"/>
</dbReference>
<evidence type="ECO:0000256" key="4">
    <source>
        <dbReference type="ARBA" id="ARBA00022807"/>
    </source>
</evidence>